<name>A0ABW5BWV5_9BACI</name>
<comment type="caution">
    <text evidence="1">The sequence shown here is derived from an EMBL/GenBank/DDBJ whole genome shotgun (WGS) entry which is preliminary data.</text>
</comment>
<evidence type="ECO:0000313" key="1">
    <source>
        <dbReference type="EMBL" id="MFD2214532.1"/>
    </source>
</evidence>
<dbReference type="RefSeq" id="WP_247343499.1">
    <property type="nucleotide sequence ID" value="NZ_CP095550.1"/>
</dbReference>
<dbReference type="EMBL" id="JBHUIK010000002">
    <property type="protein sequence ID" value="MFD2214532.1"/>
    <property type="molecule type" value="Genomic_DNA"/>
</dbReference>
<sequence>MLLIVGKHIKNKKKLIQTYTFQNFIDTEHATHHPEKNDESIVEKINEFFDTKEKNDNDDIDSDDMVDEE</sequence>
<dbReference type="Proteomes" id="UP001597318">
    <property type="component" value="Unassembled WGS sequence"/>
</dbReference>
<organism evidence="1 2">
    <name type="scientific">Metabacillus endolithicus</name>
    <dbReference type="NCBI Taxonomy" id="1535204"/>
    <lineage>
        <taxon>Bacteria</taxon>
        <taxon>Bacillati</taxon>
        <taxon>Bacillota</taxon>
        <taxon>Bacilli</taxon>
        <taxon>Bacillales</taxon>
        <taxon>Bacillaceae</taxon>
        <taxon>Metabacillus</taxon>
    </lineage>
</organism>
<proteinExistence type="predicted"/>
<evidence type="ECO:0008006" key="3">
    <source>
        <dbReference type="Google" id="ProtNLM"/>
    </source>
</evidence>
<protein>
    <recommendedName>
        <fullName evidence="3">DUF3951 domain-containing protein</fullName>
    </recommendedName>
</protein>
<reference evidence="2" key="1">
    <citation type="journal article" date="2019" name="Int. J. Syst. Evol. Microbiol.">
        <title>The Global Catalogue of Microorganisms (GCM) 10K type strain sequencing project: providing services to taxonomists for standard genome sequencing and annotation.</title>
        <authorList>
            <consortium name="The Broad Institute Genomics Platform"/>
            <consortium name="The Broad Institute Genome Sequencing Center for Infectious Disease"/>
            <person name="Wu L."/>
            <person name="Ma J."/>
        </authorList>
    </citation>
    <scope>NUCLEOTIDE SEQUENCE [LARGE SCALE GENOMIC DNA]</scope>
    <source>
        <strain evidence="2">CGMCC 1.15474</strain>
    </source>
</reference>
<keyword evidence="2" id="KW-1185">Reference proteome</keyword>
<gene>
    <name evidence="1" type="ORF">ACFSKK_12645</name>
</gene>
<accession>A0ABW5BWV5</accession>
<evidence type="ECO:0000313" key="2">
    <source>
        <dbReference type="Proteomes" id="UP001597318"/>
    </source>
</evidence>